<evidence type="ECO:0000256" key="5">
    <source>
        <dbReference type="ARBA" id="ARBA00022801"/>
    </source>
</evidence>
<evidence type="ECO:0000259" key="11">
    <source>
        <dbReference type="PROSITE" id="PS50026"/>
    </source>
</evidence>
<dbReference type="Proteomes" id="UP000039865">
    <property type="component" value="Unassembled WGS sequence"/>
</dbReference>
<dbReference type="InterPro" id="IPR029058">
    <property type="entry name" value="AB_hydrolase_fold"/>
</dbReference>
<feature type="chain" id="PRO_5001729775" description="Carboxypeptidase" evidence="9">
    <location>
        <begin position="22"/>
        <end position="788"/>
    </location>
</feature>
<keyword evidence="7" id="KW-0325">Glycoprotein</keyword>
<dbReference type="EMBL" id="CCKQ01015246">
    <property type="protein sequence ID" value="CDW87059.1"/>
    <property type="molecule type" value="Genomic_DNA"/>
</dbReference>
<evidence type="ECO:0000256" key="10">
    <source>
        <dbReference type="SAM" id="Phobius"/>
    </source>
</evidence>
<evidence type="ECO:0000256" key="2">
    <source>
        <dbReference type="ARBA" id="ARBA00022645"/>
    </source>
</evidence>
<gene>
    <name evidence="12" type="primary">Contig7635.g8149</name>
    <name evidence="12" type="ORF">STYLEM_16161</name>
</gene>
<keyword evidence="13" id="KW-1185">Reference proteome</keyword>
<evidence type="ECO:0000256" key="3">
    <source>
        <dbReference type="ARBA" id="ARBA00022670"/>
    </source>
</evidence>
<dbReference type="PRINTS" id="PR00724">
    <property type="entry name" value="CRBOXYPTASEC"/>
</dbReference>
<evidence type="ECO:0000313" key="12">
    <source>
        <dbReference type="EMBL" id="CDW87059.1"/>
    </source>
</evidence>
<feature type="transmembrane region" description="Helical" evidence="10">
    <location>
        <begin position="757"/>
        <end position="776"/>
    </location>
</feature>
<evidence type="ECO:0000256" key="6">
    <source>
        <dbReference type="ARBA" id="ARBA00023157"/>
    </source>
</evidence>
<reference evidence="12 13" key="1">
    <citation type="submission" date="2014-06" db="EMBL/GenBank/DDBJ databases">
        <authorList>
            <person name="Swart Estienne"/>
        </authorList>
    </citation>
    <scope>NUCLEOTIDE SEQUENCE [LARGE SCALE GENOMIC DNA]</scope>
    <source>
        <strain evidence="12 13">130c</strain>
    </source>
</reference>
<feature type="signal peptide" evidence="9">
    <location>
        <begin position="1"/>
        <end position="21"/>
    </location>
</feature>
<feature type="disulfide bond" evidence="8">
    <location>
        <begin position="546"/>
        <end position="555"/>
    </location>
</feature>
<dbReference type="InterPro" id="IPR018202">
    <property type="entry name" value="Ser_caboxypep_ser_AS"/>
</dbReference>
<dbReference type="OrthoDB" id="312465at2759"/>
<dbReference type="PANTHER" id="PTHR11802:SF3">
    <property type="entry name" value="RETINOID-INDUCIBLE SERINE CARBOXYPEPTIDASE"/>
    <property type="match status" value="1"/>
</dbReference>
<evidence type="ECO:0000256" key="1">
    <source>
        <dbReference type="ARBA" id="ARBA00009431"/>
    </source>
</evidence>
<keyword evidence="2 9" id="KW-0121">Carboxypeptidase</keyword>
<keyword evidence="3 9" id="KW-0645">Protease</keyword>
<keyword evidence="6 8" id="KW-1015">Disulfide bond</keyword>
<evidence type="ECO:0000313" key="13">
    <source>
        <dbReference type="Proteomes" id="UP000039865"/>
    </source>
</evidence>
<dbReference type="Gene3D" id="3.40.50.1820">
    <property type="entry name" value="alpha/beta hydrolase"/>
    <property type="match status" value="1"/>
</dbReference>
<keyword evidence="4 9" id="KW-0732">Signal</keyword>
<comment type="caution">
    <text evidence="8">Lacks conserved residue(s) required for the propagation of feature annotation.</text>
</comment>
<accession>A0A078AY15</accession>
<dbReference type="EC" id="3.4.16.-" evidence="9"/>
<keyword evidence="10" id="KW-1133">Transmembrane helix</keyword>
<dbReference type="PROSITE" id="PS50026">
    <property type="entry name" value="EGF_3"/>
    <property type="match status" value="1"/>
</dbReference>
<dbReference type="PROSITE" id="PS01186">
    <property type="entry name" value="EGF_2"/>
    <property type="match status" value="1"/>
</dbReference>
<evidence type="ECO:0000256" key="7">
    <source>
        <dbReference type="ARBA" id="ARBA00023180"/>
    </source>
</evidence>
<dbReference type="GO" id="GO:0006508">
    <property type="term" value="P:proteolysis"/>
    <property type="evidence" value="ECO:0007669"/>
    <property type="project" value="UniProtKB-KW"/>
</dbReference>
<keyword evidence="10" id="KW-0472">Membrane</keyword>
<dbReference type="GO" id="GO:0004185">
    <property type="term" value="F:serine-type carboxypeptidase activity"/>
    <property type="evidence" value="ECO:0007669"/>
    <property type="project" value="UniProtKB-UniRule"/>
</dbReference>
<proteinExistence type="inferred from homology"/>
<name>A0A078AY15_STYLE</name>
<evidence type="ECO:0000256" key="4">
    <source>
        <dbReference type="ARBA" id="ARBA00022729"/>
    </source>
</evidence>
<dbReference type="InParanoid" id="A0A078AY15"/>
<dbReference type="AlphaFoldDB" id="A0A078AY15"/>
<evidence type="ECO:0000256" key="9">
    <source>
        <dbReference type="RuleBase" id="RU361156"/>
    </source>
</evidence>
<dbReference type="Pfam" id="PF07974">
    <property type="entry name" value="EGF_2"/>
    <property type="match status" value="1"/>
</dbReference>
<dbReference type="PROSITE" id="PS00022">
    <property type="entry name" value="EGF_1"/>
    <property type="match status" value="1"/>
</dbReference>
<dbReference type="InterPro" id="IPR000742">
    <property type="entry name" value="EGF"/>
</dbReference>
<sequence length="788" mass="89480">MKKSSFIALSLVAIASTCVKAYREMDLKFNPFVCLNECDQDDSPQIKKTIHQKHQLKDDTCPDGDHKVLQNQLPYWDSKQAFPCMYAGTLKVSADQDHNLFYWHFKNTALTNAPLVIWINGGPGSSSMFGLFLENGPIRVSKGPGADDYVLGNADRSWLEAGDLIFIDQPIGTGFSYGNTYLDRMDVGADEFVDFLVAFVTKYPEYQTRPLILCGESYAGKYLPHIATKIAQHNDVNNNPALDKDGKPIGLIPLNLKSVLIGDPFVAPIRQRTTTHLIAQGLNVIDSSNMGQISALRKKCEESISNDWKSGTDTCVKTMDYIDAVAGGLFSYDGSIFDYDWTPKEDLVSDFLANCGKKGDLYKAIHIDKSPKTPIFEWSSDKVAQNYDFEEMQDWSGWYDKLIRTGTKFIIYAGEYDQRDGSVSQPAWIKDLLLLAHDDGSFFKQARKIYYFKDSQNNIQVGGYYRVDDKNKFTFLTVPKAGHFVPANQFELSLAMLKDYMDDTQVGLKCIKDDDPNKCDTSQTMCTYMNNCNNHGTCNGYGKCDCNDGFKGADCSWATEMLVDGYQKTFNFNGTQWVYFQFKQGLGNNEAYTLSLQSTHVFDAYVSKGVKVDPNEFHNDLEFKRQSTLVISSSQFPAFNRFVVAVRVNGIDFISNTYQLSKLFVGFVKTSAPAMSEVDTYEYLEMQKKEVVPEKKQNKWNPFHHPPQDEKQAETVELQQQSFLFETVQDQNEASDDTQNYDGHHSKRKTKEDHKPYFKFQYFIVGLIIVFLGMMLRNRKQSQTSSNQ</sequence>
<organism evidence="12 13">
    <name type="scientific">Stylonychia lemnae</name>
    <name type="common">Ciliate</name>
    <dbReference type="NCBI Taxonomy" id="5949"/>
    <lineage>
        <taxon>Eukaryota</taxon>
        <taxon>Sar</taxon>
        <taxon>Alveolata</taxon>
        <taxon>Ciliophora</taxon>
        <taxon>Intramacronucleata</taxon>
        <taxon>Spirotrichea</taxon>
        <taxon>Stichotrichia</taxon>
        <taxon>Sporadotrichida</taxon>
        <taxon>Oxytrichidae</taxon>
        <taxon>Stylonychinae</taxon>
        <taxon>Stylonychia</taxon>
    </lineage>
</organism>
<dbReference type="PANTHER" id="PTHR11802">
    <property type="entry name" value="SERINE PROTEASE FAMILY S10 SERINE CARBOXYPEPTIDASE"/>
    <property type="match status" value="1"/>
</dbReference>
<feature type="domain" description="EGF-like" evidence="11">
    <location>
        <begin position="522"/>
        <end position="556"/>
    </location>
</feature>
<dbReference type="InterPro" id="IPR013111">
    <property type="entry name" value="EGF_extracell"/>
</dbReference>
<dbReference type="PROSITE" id="PS00131">
    <property type="entry name" value="CARBOXYPEPT_SER_SER"/>
    <property type="match status" value="1"/>
</dbReference>
<comment type="similarity">
    <text evidence="1 9">Belongs to the peptidase S10 family.</text>
</comment>
<dbReference type="InterPro" id="IPR001563">
    <property type="entry name" value="Peptidase_S10"/>
</dbReference>
<keyword evidence="10" id="KW-0812">Transmembrane</keyword>
<keyword evidence="5 9" id="KW-0378">Hydrolase</keyword>
<dbReference type="Gene3D" id="2.10.25.10">
    <property type="entry name" value="Laminin"/>
    <property type="match status" value="1"/>
</dbReference>
<dbReference type="Pfam" id="PF00450">
    <property type="entry name" value="Peptidase_S10"/>
    <property type="match status" value="1"/>
</dbReference>
<protein>
    <recommendedName>
        <fullName evidence="9">Carboxypeptidase</fullName>
        <ecNumber evidence="9">3.4.16.-</ecNumber>
    </recommendedName>
</protein>
<dbReference type="SUPFAM" id="SSF53474">
    <property type="entry name" value="alpha/beta-Hydrolases"/>
    <property type="match status" value="1"/>
</dbReference>
<evidence type="ECO:0000256" key="8">
    <source>
        <dbReference type="PROSITE-ProRule" id="PRU00076"/>
    </source>
</evidence>
<keyword evidence="8" id="KW-0245">EGF-like domain</keyword>
<dbReference type="CDD" id="cd00054">
    <property type="entry name" value="EGF_CA"/>
    <property type="match status" value="1"/>
</dbReference>